<gene>
    <name evidence="2" type="ORF">PCOR1329_LOCUS78393</name>
</gene>
<protein>
    <recommendedName>
        <fullName evidence="1">Endonuclease/exonuclease/phosphatase domain-containing protein</fullName>
    </recommendedName>
</protein>
<dbReference type="EMBL" id="CAUYUJ010020930">
    <property type="protein sequence ID" value="CAK0901453.1"/>
    <property type="molecule type" value="Genomic_DNA"/>
</dbReference>
<feature type="domain" description="Endonuclease/exonuclease/phosphatase" evidence="1">
    <location>
        <begin position="27"/>
        <end position="212"/>
    </location>
</feature>
<name>A0ABN9XNJ0_9DINO</name>
<evidence type="ECO:0000313" key="2">
    <source>
        <dbReference type="EMBL" id="CAK0901453.1"/>
    </source>
</evidence>
<sequence>ALPPQAPGLLGMQPPPSVPYFGPASFISWNVRALFCLGVVRMHRKLDYLCRLASAADVVMIQEAHSNLEKAAILDARGLDVLNVHIDPMLSPAGVRQVLSLASSALAVGPRSHAVLCGDFNFDSHVRDRLNCLDGQFCGRPGAQQAAFEELFPTLAEFGIDGFTHRNSDAVSSFSRLDLAYSSLHPTLCMDMTFNASVFQAISSPNFDLSDHVPIVLSFRAKTVDSRQRPIPLWITRHPTWPIEVDKIAMRLAAHEVKELAAHHRARTSDEELWWLVRALRAIRADNPEVLDKCCKVVESITTLLDTEPADLTLLLDHVAQLSRRTAEERLRDVGAARDLPEYARRQQTARLARLVRTWAPIRRTLSLRGVRDSDGQFVHDEDEVFLAVAEHWQPVFAEKQIDAAAATTFIDLWARRFPTIAWALTFDDFCDMIRRTSDSGCGPDGIPYSAWKFASSPVQRMAEPTDHTMGMYRHPKNLRPLSLSNTDVKLLALSLNAVVSPALPAWARPEQRGFINDRMIIQNVLDVEELYRDNDHFWYFKGIERFFFTARSGINQGCPFSAALFVLAMDPFVAALSGAVGPRGYLRVYADDIAIVMWQLVAQIRRDECVIVPLWNRNLVRVRTVVMERVAFWSSLTISLAAKYFGFSIGPDSRRLEWPTAIAKFWSRATDLLRVTEGLPATMTLHNTQGCPILYYQVRHMPQALFQLQDDMVELLTRGPRCWVPVEAAYSFDSLFRCANRLMRLRYMIWPSSPTPGPPRRLTGVFAMIFRHSVGTTINLCGLGLEIGMDGPRYRCRVVKALLGHCLGAAHRDFLDFLGLHTDFGVFARQALGRHATKAVVEATRLNPGIAARYSAPARVRADLQTHARLAKKPLTYKIPTARACLSMATLGLDAAW</sequence>
<keyword evidence="3" id="KW-1185">Reference proteome</keyword>
<feature type="non-terminal residue" evidence="2">
    <location>
        <position position="898"/>
    </location>
</feature>
<comment type="caution">
    <text evidence="2">The sequence shown here is derived from an EMBL/GenBank/DDBJ whole genome shotgun (WGS) entry which is preliminary data.</text>
</comment>
<evidence type="ECO:0000259" key="1">
    <source>
        <dbReference type="Pfam" id="PF03372"/>
    </source>
</evidence>
<reference evidence="2" key="1">
    <citation type="submission" date="2023-10" db="EMBL/GenBank/DDBJ databases">
        <authorList>
            <person name="Chen Y."/>
            <person name="Shah S."/>
            <person name="Dougan E. K."/>
            <person name="Thang M."/>
            <person name="Chan C."/>
        </authorList>
    </citation>
    <scope>NUCLEOTIDE SEQUENCE [LARGE SCALE GENOMIC DNA]</scope>
</reference>
<dbReference type="SUPFAM" id="SSF56219">
    <property type="entry name" value="DNase I-like"/>
    <property type="match status" value="1"/>
</dbReference>
<dbReference type="Pfam" id="PF03372">
    <property type="entry name" value="Exo_endo_phos"/>
    <property type="match status" value="1"/>
</dbReference>
<dbReference type="Gene3D" id="3.60.10.10">
    <property type="entry name" value="Endonuclease/exonuclease/phosphatase"/>
    <property type="match status" value="1"/>
</dbReference>
<dbReference type="Proteomes" id="UP001189429">
    <property type="component" value="Unassembled WGS sequence"/>
</dbReference>
<organism evidence="2 3">
    <name type="scientific">Prorocentrum cordatum</name>
    <dbReference type="NCBI Taxonomy" id="2364126"/>
    <lineage>
        <taxon>Eukaryota</taxon>
        <taxon>Sar</taxon>
        <taxon>Alveolata</taxon>
        <taxon>Dinophyceae</taxon>
        <taxon>Prorocentrales</taxon>
        <taxon>Prorocentraceae</taxon>
        <taxon>Prorocentrum</taxon>
    </lineage>
</organism>
<proteinExistence type="predicted"/>
<evidence type="ECO:0000313" key="3">
    <source>
        <dbReference type="Proteomes" id="UP001189429"/>
    </source>
</evidence>
<feature type="non-terminal residue" evidence="2">
    <location>
        <position position="1"/>
    </location>
</feature>
<accession>A0ABN9XNJ0</accession>
<dbReference type="InterPro" id="IPR005135">
    <property type="entry name" value="Endo/exonuclease/phosphatase"/>
</dbReference>
<dbReference type="InterPro" id="IPR036691">
    <property type="entry name" value="Endo/exonu/phosph_ase_sf"/>
</dbReference>